<proteinExistence type="predicted"/>
<dbReference type="InterPro" id="IPR025877">
    <property type="entry name" value="MobA-like_NTP_Trfase"/>
</dbReference>
<gene>
    <name evidence="3" type="ORF">D3874_06390</name>
</gene>
<dbReference type="EMBL" id="QYUK01000011">
    <property type="protein sequence ID" value="RJF86696.1"/>
    <property type="molecule type" value="Genomic_DNA"/>
</dbReference>
<dbReference type="SUPFAM" id="SSF53448">
    <property type="entry name" value="Nucleotide-diphospho-sugar transferases"/>
    <property type="match status" value="1"/>
</dbReference>
<dbReference type="InterPro" id="IPR036425">
    <property type="entry name" value="MoaB/Mog-like_dom_sf"/>
</dbReference>
<evidence type="ECO:0000313" key="3">
    <source>
        <dbReference type="EMBL" id="RJF86696.1"/>
    </source>
</evidence>
<dbReference type="PANTHER" id="PTHR43777">
    <property type="entry name" value="MOLYBDENUM COFACTOR CYTIDYLYLTRANSFERASE"/>
    <property type="match status" value="1"/>
</dbReference>
<dbReference type="GO" id="GO:0016779">
    <property type="term" value="F:nucleotidyltransferase activity"/>
    <property type="evidence" value="ECO:0007669"/>
    <property type="project" value="UniProtKB-ARBA"/>
</dbReference>
<dbReference type="SUPFAM" id="SSF53218">
    <property type="entry name" value="Molybdenum cofactor biosynthesis proteins"/>
    <property type="match status" value="1"/>
</dbReference>
<dbReference type="Pfam" id="PF12804">
    <property type="entry name" value="NTP_transf_3"/>
    <property type="match status" value="1"/>
</dbReference>
<protein>
    <submittedName>
        <fullName evidence="3">4-diphosphocytidyl-2C-methyl-D-erythritol kinase</fullName>
    </submittedName>
</protein>
<dbReference type="SMART" id="SM00852">
    <property type="entry name" value="MoCF_biosynth"/>
    <property type="match status" value="1"/>
</dbReference>
<accession>A0A418W9P1</accession>
<dbReference type="InterPro" id="IPR012184">
    <property type="entry name" value="Bifunc_Mopterin-bd"/>
</dbReference>
<organism evidence="3 4">
    <name type="scientific">Oleomonas cavernae</name>
    <dbReference type="NCBI Taxonomy" id="2320859"/>
    <lineage>
        <taxon>Bacteria</taxon>
        <taxon>Pseudomonadati</taxon>
        <taxon>Pseudomonadota</taxon>
        <taxon>Alphaproteobacteria</taxon>
        <taxon>Acetobacterales</taxon>
        <taxon>Acetobacteraceae</taxon>
        <taxon>Oleomonas</taxon>
    </lineage>
</organism>
<dbReference type="CDD" id="cd03522">
    <property type="entry name" value="MoeA_like"/>
    <property type="match status" value="1"/>
</dbReference>
<dbReference type="AlphaFoldDB" id="A0A418W9P1"/>
<comment type="caution">
    <text evidence="3">The sequence shown here is derived from an EMBL/GenBank/DDBJ whole genome shotgun (WGS) entry which is preliminary data.</text>
</comment>
<evidence type="ECO:0000313" key="4">
    <source>
        <dbReference type="Proteomes" id="UP000284605"/>
    </source>
</evidence>
<evidence type="ECO:0000256" key="1">
    <source>
        <dbReference type="ARBA" id="ARBA00022842"/>
    </source>
</evidence>
<keyword evidence="1" id="KW-0460">Magnesium</keyword>
<dbReference type="InterPro" id="IPR029044">
    <property type="entry name" value="Nucleotide-diphossugar_trans"/>
</dbReference>
<dbReference type="Proteomes" id="UP000284605">
    <property type="component" value="Unassembled WGS sequence"/>
</dbReference>
<reference evidence="3 4" key="1">
    <citation type="submission" date="2018-09" db="EMBL/GenBank/DDBJ databases">
        <authorList>
            <person name="Zhu H."/>
        </authorList>
    </citation>
    <scope>NUCLEOTIDE SEQUENCE [LARGE SCALE GENOMIC DNA]</scope>
    <source>
        <strain evidence="3 4">K1W22B-8</strain>
    </source>
</reference>
<dbReference type="GO" id="GO:0016301">
    <property type="term" value="F:kinase activity"/>
    <property type="evidence" value="ECO:0007669"/>
    <property type="project" value="UniProtKB-KW"/>
</dbReference>
<keyword evidence="4" id="KW-1185">Reference proteome</keyword>
<dbReference type="OrthoDB" id="9779263at2"/>
<feature type="domain" description="MoaB/Mog" evidence="2">
    <location>
        <begin position="170"/>
        <end position="303"/>
    </location>
</feature>
<dbReference type="RefSeq" id="WP_119777341.1">
    <property type="nucleotide sequence ID" value="NZ_QYUK01000011.1"/>
</dbReference>
<dbReference type="PANTHER" id="PTHR43777:SF1">
    <property type="entry name" value="MOLYBDENUM COFACTOR CYTIDYLYLTRANSFERASE"/>
    <property type="match status" value="1"/>
</dbReference>
<name>A0A418W9P1_9PROT</name>
<dbReference type="InterPro" id="IPR001453">
    <property type="entry name" value="MoaB/Mog_dom"/>
</dbReference>
<dbReference type="PIRSF" id="PIRSF036626">
    <property type="entry name" value="MPTBd_MobAlike"/>
    <property type="match status" value="1"/>
</dbReference>
<dbReference type="CDD" id="cd04182">
    <property type="entry name" value="GT_2_like_f"/>
    <property type="match status" value="1"/>
</dbReference>
<keyword evidence="3" id="KW-0418">Kinase</keyword>
<sequence length="536" mass="55149">MKFGSLPVAQAEGTILAHGIAVSGQSWKKGRHLSAADIAALQANGRESVVAGRLEAGDVPEDQAARRLAEVLCGPGATLTAAFTGRANLYAAAAGLAMINAARIEAINAVDEAITVATLAPDDMVEARQMLATVKIIPFAVPQAVLDRALAAAAGTPAIGSAPFRPLTTGLIMTRLPATKASVLEKTHKAVADRLAQLGGRIGSALTVGHDEQALAAALGEMAAGQPESILVFGASAIVDTLDVVPAAIRAAGGTVIRFGMPVDPGNLILIGELAGRPVIGVPGCARSPKVNGFDFVLRRLAAGQPVDGPAIARMGVGGLLKEIEIRPQPRDIAPMVARAPRLAAIVLAAGRSSRMAGPNKLTQPLRGKPLVLHGVDAAIEAGCERVVVVTGHDREAVAQLVANRPVTTVHNPQFADGLSTSLRAGLDALDEAIDGAFILLGDMPRICAQDLSRLAAGFAPDEGRAILVPTAGGEWGNPILWARRFFPAMRELTGDRGARMLAVANQEFVTEVAMPGDGVLIDLDTAAAFAAERAT</sequence>
<dbReference type="Gene3D" id="3.40.980.10">
    <property type="entry name" value="MoaB/Mog-like domain"/>
    <property type="match status" value="1"/>
</dbReference>
<keyword evidence="3" id="KW-0808">Transferase</keyword>
<dbReference type="Gene3D" id="3.90.550.10">
    <property type="entry name" value="Spore Coat Polysaccharide Biosynthesis Protein SpsA, Chain A"/>
    <property type="match status" value="1"/>
</dbReference>
<evidence type="ECO:0000259" key="2">
    <source>
        <dbReference type="SMART" id="SM00852"/>
    </source>
</evidence>